<reference evidence="2" key="1">
    <citation type="submission" date="2022-11" db="UniProtKB">
        <authorList>
            <consortium name="WormBaseParasite"/>
        </authorList>
    </citation>
    <scope>IDENTIFICATION</scope>
</reference>
<evidence type="ECO:0000313" key="1">
    <source>
        <dbReference type="Proteomes" id="UP000887565"/>
    </source>
</evidence>
<evidence type="ECO:0000313" key="2">
    <source>
        <dbReference type="WBParaSite" id="nRc.2.0.1.t10666-RA"/>
    </source>
</evidence>
<organism evidence="1 2">
    <name type="scientific">Romanomermis culicivorax</name>
    <name type="common">Nematode worm</name>
    <dbReference type="NCBI Taxonomy" id="13658"/>
    <lineage>
        <taxon>Eukaryota</taxon>
        <taxon>Metazoa</taxon>
        <taxon>Ecdysozoa</taxon>
        <taxon>Nematoda</taxon>
        <taxon>Enoplea</taxon>
        <taxon>Dorylaimia</taxon>
        <taxon>Mermithida</taxon>
        <taxon>Mermithoidea</taxon>
        <taxon>Mermithidae</taxon>
        <taxon>Romanomermis</taxon>
    </lineage>
</organism>
<dbReference type="AlphaFoldDB" id="A0A915IBN6"/>
<accession>A0A915IBN6</accession>
<dbReference type="Proteomes" id="UP000887565">
    <property type="component" value="Unplaced"/>
</dbReference>
<name>A0A915IBN6_ROMCU</name>
<keyword evidence="1" id="KW-1185">Reference proteome</keyword>
<protein>
    <submittedName>
        <fullName evidence="2">Uncharacterized protein</fullName>
    </submittedName>
</protein>
<sequence>MRTEELPYRIITDEITTSDSFVDTVLLFKRVVMVLHCLSETAQSTDWASYEHMKNGSFNSSFQGITRDSSNYRPMSSTCVMMHNVCSRTFSSEPVDLMLLIEVTGPDLGF</sequence>
<dbReference type="WBParaSite" id="nRc.2.0.1.t10666-RA">
    <property type="protein sequence ID" value="nRc.2.0.1.t10666-RA"/>
    <property type="gene ID" value="nRc.2.0.1.g10666"/>
</dbReference>
<proteinExistence type="predicted"/>